<dbReference type="STRING" id="1122142.SAMN02910414_01958"/>
<dbReference type="OrthoDB" id="5419659at2"/>
<proteinExistence type="predicted"/>
<keyword evidence="2" id="KW-1185">Reference proteome</keyword>
<gene>
    <name evidence="1" type="ORF">SAMN02910414_01958</name>
</gene>
<evidence type="ECO:0000313" key="2">
    <source>
        <dbReference type="Proteomes" id="UP000183918"/>
    </source>
</evidence>
<sequence>MRKKGYSIIVNWSDEENCFVAQSLGKTGCISKGKSVSAAVMDVQSPVIKKVRLTAGWQKS</sequence>
<dbReference type="EMBL" id="FNPG01000024">
    <property type="protein sequence ID" value="SDY61229.1"/>
    <property type="molecule type" value="Genomic_DNA"/>
</dbReference>
<organism evidence="1 2">
    <name type="scientific">Lachnobacterium bovis DSM 14045</name>
    <dbReference type="NCBI Taxonomy" id="1122142"/>
    <lineage>
        <taxon>Bacteria</taxon>
        <taxon>Bacillati</taxon>
        <taxon>Bacillota</taxon>
        <taxon>Clostridia</taxon>
        <taxon>Lachnospirales</taxon>
        <taxon>Lachnospiraceae</taxon>
        <taxon>Lachnobacterium</taxon>
    </lineage>
</organism>
<dbReference type="RefSeq" id="WP_074718501.1">
    <property type="nucleotide sequence ID" value="NZ_FNPG01000024.1"/>
</dbReference>
<protein>
    <submittedName>
        <fullName evidence="1">Uncharacterized protein</fullName>
    </submittedName>
</protein>
<evidence type="ECO:0000313" key="1">
    <source>
        <dbReference type="EMBL" id="SDY61229.1"/>
    </source>
</evidence>
<name>A0A1H3LAN3_9FIRM</name>
<dbReference type="InterPro" id="IPR035069">
    <property type="entry name" value="TTHA1013/TTHA0281-like"/>
</dbReference>
<accession>A0A1H3LAN3</accession>
<reference evidence="1 2" key="1">
    <citation type="submission" date="2016-10" db="EMBL/GenBank/DDBJ databases">
        <authorList>
            <person name="de Groot N.N."/>
        </authorList>
    </citation>
    <scope>NUCLEOTIDE SEQUENCE [LARGE SCALE GENOMIC DNA]</scope>
    <source>
        <strain evidence="1 2">DSM 14045</strain>
    </source>
</reference>
<dbReference type="AlphaFoldDB" id="A0A1H3LAN3"/>
<dbReference type="Proteomes" id="UP000183918">
    <property type="component" value="Unassembled WGS sequence"/>
</dbReference>
<dbReference type="SUPFAM" id="SSF143100">
    <property type="entry name" value="TTHA1013/TTHA0281-like"/>
    <property type="match status" value="1"/>
</dbReference>